<organism evidence="6 7">
    <name type="scientific">Streptococcus thermophilus</name>
    <dbReference type="NCBI Taxonomy" id="1308"/>
    <lineage>
        <taxon>Bacteria</taxon>
        <taxon>Bacillati</taxon>
        <taxon>Bacillota</taxon>
        <taxon>Bacilli</taxon>
        <taxon>Lactobacillales</taxon>
        <taxon>Streptococcaceae</taxon>
        <taxon>Streptococcus</taxon>
    </lineage>
</organism>
<proteinExistence type="predicted"/>
<sequence length="63" mass="6888">MNPKTIYEKDSDQDGLTDGQELALGIDPQSVDTDGDGQADLEELQSGHSPLVPQKELYDDLEL</sequence>
<evidence type="ECO:0000256" key="2">
    <source>
        <dbReference type="ARBA" id="ARBA00022525"/>
    </source>
</evidence>
<dbReference type="AlphaFoldDB" id="A0A2X3U5G6"/>
<evidence type="ECO:0000256" key="1">
    <source>
        <dbReference type="ARBA" id="ARBA00004613"/>
    </source>
</evidence>
<protein>
    <submittedName>
        <fullName evidence="6">Calcium-binding protein, putative</fullName>
    </submittedName>
</protein>
<evidence type="ECO:0000313" key="6">
    <source>
        <dbReference type="EMBL" id="SQF24030.1"/>
    </source>
</evidence>
<keyword evidence="2" id="KW-0964">Secreted</keyword>
<dbReference type="InterPro" id="IPR059100">
    <property type="entry name" value="TSP3_bac"/>
</dbReference>
<feature type="compositionally biased region" description="Acidic residues" evidence="5">
    <location>
        <begin position="33"/>
        <end position="43"/>
    </location>
</feature>
<keyword evidence="3" id="KW-0732">Signal</keyword>
<accession>A0A2X3U5G6</accession>
<evidence type="ECO:0000256" key="5">
    <source>
        <dbReference type="SAM" id="MobiDB-lite"/>
    </source>
</evidence>
<feature type="region of interest" description="Disordered" evidence="5">
    <location>
        <begin position="26"/>
        <end position="63"/>
    </location>
</feature>
<dbReference type="GeneID" id="93936870"/>
<evidence type="ECO:0000256" key="3">
    <source>
        <dbReference type="ARBA" id="ARBA00022729"/>
    </source>
</evidence>
<comment type="subcellular location">
    <subcellularLocation>
        <location evidence="1">Secreted</location>
    </subcellularLocation>
</comment>
<evidence type="ECO:0000313" key="7">
    <source>
        <dbReference type="Proteomes" id="UP000249634"/>
    </source>
</evidence>
<evidence type="ECO:0000256" key="4">
    <source>
        <dbReference type="ARBA" id="ARBA00022837"/>
    </source>
</evidence>
<dbReference type="Proteomes" id="UP000249634">
    <property type="component" value="Chromosome 1"/>
</dbReference>
<gene>
    <name evidence="6" type="ORF">NCTC12958_00199</name>
</gene>
<dbReference type="EMBL" id="LS483339">
    <property type="protein sequence ID" value="SQF24030.1"/>
    <property type="molecule type" value="Genomic_DNA"/>
</dbReference>
<keyword evidence="4" id="KW-0106">Calcium</keyword>
<name>A0A2X3U5G6_STRTR</name>
<dbReference type="Pfam" id="PF18884">
    <property type="entry name" value="TSP3_bac"/>
    <property type="match status" value="2"/>
</dbReference>
<dbReference type="RefSeq" id="WP_100262165.1">
    <property type="nucleotide sequence ID" value="NZ_BPPS01000002.1"/>
</dbReference>
<reference evidence="6 7" key="1">
    <citation type="submission" date="2018-06" db="EMBL/GenBank/DDBJ databases">
        <authorList>
            <consortium name="Pathogen Informatics"/>
            <person name="Doyle S."/>
        </authorList>
    </citation>
    <scope>NUCLEOTIDE SEQUENCE [LARGE SCALE GENOMIC DNA]</scope>
    <source>
        <strain evidence="6 7">NCTC12958</strain>
    </source>
</reference>